<gene>
    <name evidence="12" type="primary">galE</name>
    <name evidence="12" type="ORF">E4680_07350</name>
</gene>
<reference evidence="12 13" key="1">
    <citation type="journal article" date="2019" name="ISME J.">
        <title>Candidatus Macondimonas diazotrophica, a novel gammaproteobacterial genus dominating crude-oil-contaminated coastal sediments.</title>
        <authorList>
            <person name="Karthikeyan S."/>
            <person name="Konstantinidis K."/>
        </authorList>
    </citation>
    <scope>NUCLEOTIDE SEQUENCE [LARGE SCALE GENOMIC DNA]</scope>
    <source>
        <strain evidence="12 13">KTK01</strain>
    </source>
</reference>
<dbReference type="CDD" id="cd05247">
    <property type="entry name" value="UDP_G4E_1_SDR_e"/>
    <property type="match status" value="1"/>
</dbReference>
<protein>
    <recommendedName>
        <fullName evidence="6 10">UDP-glucose 4-epimerase</fullName>
        <ecNumber evidence="5 10">5.1.3.2</ecNumber>
    </recommendedName>
</protein>
<dbReference type="RefSeq" id="WP_135281763.1">
    <property type="nucleotide sequence ID" value="NZ_SRIO01000008.1"/>
</dbReference>
<comment type="subunit">
    <text evidence="10">Homodimer.</text>
</comment>
<comment type="similarity">
    <text evidence="4 10">Belongs to the NAD(P)-dependent epimerase/dehydratase family.</text>
</comment>
<dbReference type="EC" id="5.1.3.2" evidence="5 10"/>
<name>A0A4Z0F8U3_9GAMM</name>
<evidence type="ECO:0000256" key="9">
    <source>
        <dbReference type="ARBA" id="ARBA00023277"/>
    </source>
</evidence>
<evidence type="ECO:0000256" key="1">
    <source>
        <dbReference type="ARBA" id="ARBA00000083"/>
    </source>
</evidence>
<evidence type="ECO:0000313" key="12">
    <source>
        <dbReference type="EMBL" id="TFZ82517.1"/>
    </source>
</evidence>
<evidence type="ECO:0000256" key="2">
    <source>
        <dbReference type="ARBA" id="ARBA00001911"/>
    </source>
</evidence>
<evidence type="ECO:0000313" key="13">
    <source>
        <dbReference type="Proteomes" id="UP000297890"/>
    </source>
</evidence>
<comment type="catalytic activity">
    <reaction evidence="1 10">
        <text>UDP-alpha-D-glucose = UDP-alpha-D-galactose</text>
        <dbReference type="Rhea" id="RHEA:22168"/>
        <dbReference type="ChEBI" id="CHEBI:58885"/>
        <dbReference type="ChEBI" id="CHEBI:66914"/>
        <dbReference type="EC" id="5.1.3.2"/>
    </reaction>
</comment>
<accession>A0A4Z0F8U3</accession>
<dbReference type="EMBL" id="SRIO01000008">
    <property type="protein sequence ID" value="TFZ82517.1"/>
    <property type="molecule type" value="Genomic_DNA"/>
</dbReference>
<evidence type="ECO:0000256" key="3">
    <source>
        <dbReference type="ARBA" id="ARBA00004947"/>
    </source>
</evidence>
<keyword evidence="7 10" id="KW-0520">NAD</keyword>
<dbReference type="OrthoDB" id="9803010at2"/>
<evidence type="ECO:0000259" key="11">
    <source>
        <dbReference type="Pfam" id="PF01370"/>
    </source>
</evidence>
<dbReference type="UniPathway" id="UPA00214"/>
<dbReference type="InterPro" id="IPR001509">
    <property type="entry name" value="Epimerase_deHydtase"/>
</dbReference>
<dbReference type="PANTHER" id="PTHR43725">
    <property type="entry name" value="UDP-GLUCOSE 4-EPIMERASE"/>
    <property type="match status" value="1"/>
</dbReference>
<comment type="pathway">
    <text evidence="3 10">Carbohydrate metabolism; galactose metabolism.</text>
</comment>
<dbReference type="Pfam" id="PF01370">
    <property type="entry name" value="Epimerase"/>
    <property type="match status" value="1"/>
</dbReference>
<evidence type="ECO:0000256" key="5">
    <source>
        <dbReference type="ARBA" id="ARBA00013189"/>
    </source>
</evidence>
<dbReference type="GO" id="GO:0033499">
    <property type="term" value="P:galactose catabolic process via UDP-galactose, Leloir pathway"/>
    <property type="evidence" value="ECO:0007669"/>
    <property type="project" value="TreeGrafter"/>
</dbReference>
<dbReference type="InterPro" id="IPR036291">
    <property type="entry name" value="NAD(P)-bd_dom_sf"/>
</dbReference>
<evidence type="ECO:0000256" key="10">
    <source>
        <dbReference type="RuleBase" id="RU366046"/>
    </source>
</evidence>
<keyword evidence="8 10" id="KW-0413">Isomerase</keyword>
<evidence type="ECO:0000256" key="6">
    <source>
        <dbReference type="ARBA" id="ARBA00018569"/>
    </source>
</evidence>
<dbReference type="PANTHER" id="PTHR43725:SF53">
    <property type="entry name" value="UDP-ARABINOSE 4-EPIMERASE 1"/>
    <property type="match status" value="1"/>
</dbReference>
<dbReference type="AlphaFoldDB" id="A0A4Z0F8U3"/>
<dbReference type="InterPro" id="IPR005886">
    <property type="entry name" value="UDP_G4E"/>
</dbReference>
<dbReference type="Gene3D" id="3.90.25.10">
    <property type="entry name" value="UDP-galactose 4-epimerase, domain 1"/>
    <property type="match status" value="1"/>
</dbReference>
<dbReference type="GO" id="GO:0003978">
    <property type="term" value="F:UDP-glucose 4-epimerase activity"/>
    <property type="evidence" value="ECO:0007669"/>
    <property type="project" value="UniProtKB-UniRule"/>
</dbReference>
<proteinExistence type="inferred from homology"/>
<dbReference type="NCBIfam" id="TIGR01179">
    <property type="entry name" value="galE"/>
    <property type="match status" value="1"/>
</dbReference>
<dbReference type="Proteomes" id="UP000297890">
    <property type="component" value="Unassembled WGS sequence"/>
</dbReference>
<evidence type="ECO:0000256" key="8">
    <source>
        <dbReference type="ARBA" id="ARBA00023235"/>
    </source>
</evidence>
<dbReference type="Gene3D" id="3.40.50.720">
    <property type="entry name" value="NAD(P)-binding Rossmann-like Domain"/>
    <property type="match status" value="1"/>
</dbReference>
<feature type="domain" description="NAD-dependent epimerase/dehydratase" evidence="11">
    <location>
        <begin position="8"/>
        <end position="256"/>
    </location>
</feature>
<sequence length="335" mass="36593">MTTNRGRVLVVGGAGYIGSHMVKCLSSQGYIPVTLDNLSHGHADAVRFGELVVGDMGDRALLDRLLSKQHFKAVFHFASLIQVAESVRDPAAYYHNNFILTKQLLDALVDHGIDRFIFSSTAAVYGIPTTDLLTEDHPCHPINPYGRSKWMIEQLLQDYEVAYGLKSASLRYFNAAGADPDDRLGERHDPETHLIPRALRAAMGTGPALTINGTDYPTADGSCIRDYVHVGDLAEAHALALAHLLNGGHSCRLNLGTGHGYSVLEILDAIEHVAGSPVPRTVGPRRPGDPARLVADPTTAKRLLNWTPKRSDLAVILEDAWRWENLQHQSHAEPG</sequence>
<comment type="cofactor">
    <cofactor evidence="2 10">
        <name>NAD(+)</name>
        <dbReference type="ChEBI" id="CHEBI:57540"/>
    </cofactor>
</comment>
<keyword evidence="9 10" id="KW-0119">Carbohydrate metabolism</keyword>
<dbReference type="SUPFAM" id="SSF51735">
    <property type="entry name" value="NAD(P)-binding Rossmann-fold domains"/>
    <property type="match status" value="1"/>
</dbReference>
<comment type="caution">
    <text evidence="12">The sequence shown here is derived from an EMBL/GenBank/DDBJ whole genome shotgun (WGS) entry which is preliminary data.</text>
</comment>
<evidence type="ECO:0000256" key="4">
    <source>
        <dbReference type="ARBA" id="ARBA00007637"/>
    </source>
</evidence>
<organism evidence="12 13">
    <name type="scientific">Candidatus Macondimonas diazotrophica</name>
    <dbReference type="NCBI Taxonomy" id="2305248"/>
    <lineage>
        <taxon>Bacteria</taxon>
        <taxon>Pseudomonadati</taxon>
        <taxon>Pseudomonadota</taxon>
        <taxon>Gammaproteobacteria</taxon>
        <taxon>Chromatiales</taxon>
        <taxon>Ectothiorhodospiraceae</taxon>
        <taxon>Candidatus Macondimonas</taxon>
    </lineage>
</organism>
<keyword evidence="13" id="KW-1185">Reference proteome</keyword>
<evidence type="ECO:0000256" key="7">
    <source>
        <dbReference type="ARBA" id="ARBA00023027"/>
    </source>
</evidence>